<dbReference type="GO" id="GO:0046872">
    <property type="term" value="F:metal ion binding"/>
    <property type="evidence" value="ECO:0007669"/>
    <property type="project" value="UniProtKB-KW"/>
</dbReference>
<dbReference type="PANTHER" id="PTHR33447">
    <property type="entry name" value="GLUTATHIONE GAMMA-GLUTAMYLCYSTEINYLTRANSFERASE"/>
    <property type="match status" value="1"/>
</dbReference>
<keyword evidence="4" id="KW-0479">Metal-binding</keyword>
<evidence type="ECO:0000256" key="2">
    <source>
        <dbReference type="ARBA" id="ARBA00022539"/>
    </source>
</evidence>
<dbReference type="GO" id="GO:0046938">
    <property type="term" value="P:phytochelatin biosynthetic process"/>
    <property type="evidence" value="ECO:0007669"/>
    <property type="project" value="InterPro"/>
</dbReference>
<dbReference type="OMA" id="RKWKGPE"/>
<dbReference type="EMBL" id="LK032031">
    <property type="protein sequence ID" value="CDY13129.1"/>
    <property type="molecule type" value="Genomic_DNA"/>
</dbReference>
<evidence type="ECO:0000256" key="1">
    <source>
        <dbReference type="ARBA" id="ARBA00012468"/>
    </source>
</evidence>
<feature type="domain" description="Peptidase C83" evidence="5">
    <location>
        <begin position="1"/>
        <end position="122"/>
    </location>
</feature>
<dbReference type="PROSITE" id="PS51443">
    <property type="entry name" value="PCS"/>
    <property type="match status" value="1"/>
</dbReference>
<keyword evidence="3" id="KW-0808">Transferase</keyword>
<keyword evidence="7" id="KW-1185">Reference proteome</keyword>
<evidence type="ECO:0000256" key="3">
    <source>
        <dbReference type="ARBA" id="ARBA00022679"/>
    </source>
</evidence>
<dbReference type="InterPro" id="IPR038765">
    <property type="entry name" value="Papain-like_cys_pep_sf"/>
</dbReference>
<dbReference type="InterPro" id="IPR007719">
    <property type="entry name" value="PCS_N"/>
</dbReference>
<dbReference type="GO" id="GO:0010038">
    <property type="term" value="P:response to metal ion"/>
    <property type="evidence" value="ECO:0007669"/>
    <property type="project" value="InterPro"/>
</dbReference>
<gene>
    <name evidence="6" type="primary">BnaA09g16880D</name>
    <name evidence="6" type="ORF">GSBRNA2T00070986001</name>
</gene>
<dbReference type="EC" id="2.3.2.15" evidence="1"/>
<dbReference type="InterPro" id="IPR040409">
    <property type="entry name" value="PCS-like"/>
</dbReference>
<accession>A0A078FJH5</accession>
<sequence length="122" mass="13695">MAVASLYRRSLTSPPAIDFSSTDGKNIFKEAVQKGTMEGYFSLISYFQTLSEPAFSGLASLSVVLNALSIDSDRKWKGPESPLYTYVLHSLPFSNSRRKFKKKKKIVKFILTNLPSQLCCFL</sequence>
<dbReference type="Proteomes" id="UP000028999">
    <property type="component" value="Unassembled WGS sequence"/>
</dbReference>
<evidence type="ECO:0000259" key="5">
    <source>
        <dbReference type="PROSITE" id="PS51443"/>
    </source>
</evidence>
<dbReference type="PaxDb" id="3708-A0A078FJH5"/>
<dbReference type="PANTHER" id="PTHR33447:SF11">
    <property type="entry name" value="GLUTATHIONE GAMMA-GLUTAMYLCYSTEINYLTRANSFERASE"/>
    <property type="match status" value="1"/>
</dbReference>
<keyword evidence="2" id="KW-0104">Cadmium</keyword>
<dbReference type="AlphaFoldDB" id="A0A078FJH5"/>
<organism evidence="6 7">
    <name type="scientific">Brassica napus</name>
    <name type="common">Rape</name>
    <dbReference type="NCBI Taxonomy" id="3708"/>
    <lineage>
        <taxon>Eukaryota</taxon>
        <taxon>Viridiplantae</taxon>
        <taxon>Streptophyta</taxon>
        <taxon>Embryophyta</taxon>
        <taxon>Tracheophyta</taxon>
        <taxon>Spermatophyta</taxon>
        <taxon>Magnoliopsida</taxon>
        <taxon>eudicotyledons</taxon>
        <taxon>Gunneridae</taxon>
        <taxon>Pentapetalae</taxon>
        <taxon>rosids</taxon>
        <taxon>malvids</taxon>
        <taxon>Brassicales</taxon>
        <taxon>Brassicaceae</taxon>
        <taxon>Brassiceae</taxon>
        <taxon>Brassica</taxon>
    </lineage>
</organism>
<evidence type="ECO:0000313" key="7">
    <source>
        <dbReference type="Proteomes" id="UP000028999"/>
    </source>
</evidence>
<reference evidence="6 7" key="1">
    <citation type="journal article" date="2014" name="Science">
        <title>Plant genetics. Early allopolyploid evolution in the post-Neolithic Brassica napus oilseed genome.</title>
        <authorList>
            <person name="Chalhoub B."/>
            <person name="Denoeud F."/>
            <person name="Liu S."/>
            <person name="Parkin I.A."/>
            <person name="Tang H."/>
            <person name="Wang X."/>
            <person name="Chiquet J."/>
            <person name="Belcram H."/>
            <person name="Tong C."/>
            <person name="Samans B."/>
            <person name="Correa M."/>
            <person name="Da Silva C."/>
            <person name="Just J."/>
            <person name="Falentin C."/>
            <person name="Koh C.S."/>
            <person name="Le Clainche I."/>
            <person name="Bernard M."/>
            <person name="Bento P."/>
            <person name="Noel B."/>
            <person name="Labadie K."/>
            <person name="Alberti A."/>
            <person name="Charles M."/>
            <person name="Arnaud D."/>
            <person name="Guo H."/>
            <person name="Daviaud C."/>
            <person name="Alamery S."/>
            <person name="Jabbari K."/>
            <person name="Zhao M."/>
            <person name="Edger P.P."/>
            <person name="Chelaifa H."/>
            <person name="Tack D."/>
            <person name="Lassalle G."/>
            <person name="Mestiri I."/>
            <person name="Schnel N."/>
            <person name="Le Paslier M.C."/>
            <person name="Fan G."/>
            <person name="Renault V."/>
            <person name="Bayer P.E."/>
            <person name="Golicz A.A."/>
            <person name="Manoli S."/>
            <person name="Lee T.H."/>
            <person name="Thi V.H."/>
            <person name="Chalabi S."/>
            <person name="Hu Q."/>
            <person name="Fan C."/>
            <person name="Tollenaere R."/>
            <person name="Lu Y."/>
            <person name="Battail C."/>
            <person name="Shen J."/>
            <person name="Sidebottom C.H."/>
            <person name="Wang X."/>
            <person name="Canaguier A."/>
            <person name="Chauveau A."/>
            <person name="Berard A."/>
            <person name="Deniot G."/>
            <person name="Guan M."/>
            <person name="Liu Z."/>
            <person name="Sun F."/>
            <person name="Lim Y.P."/>
            <person name="Lyons E."/>
            <person name="Town C.D."/>
            <person name="Bancroft I."/>
            <person name="Wang X."/>
            <person name="Meng J."/>
            <person name="Ma J."/>
            <person name="Pires J.C."/>
            <person name="King G.J."/>
            <person name="Brunel D."/>
            <person name="Delourme R."/>
            <person name="Renard M."/>
            <person name="Aury J.M."/>
            <person name="Adams K.L."/>
            <person name="Batley J."/>
            <person name="Snowdon R.J."/>
            <person name="Tost J."/>
            <person name="Edwards D."/>
            <person name="Zhou Y."/>
            <person name="Hua W."/>
            <person name="Sharpe A.G."/>
            <person name="Paterson A.H."/>
            <person name="Guan C."/>
            <person name="Wincker P."/>
        </authorList>
    </citation>
    <scope>NUCLEOTIDE SEQUENCE [LARGE SCALE GENOMIC DNA]</scope>
    <source>
        <strain evidence="7">cv. Darmor-bzh</strain>
    </source>
</reference>
<dbReference type="Gramene" id="CDY13129">
    <property type="protein sequence ID" value="CDY13129"/>
    <property type="gene ID" value="GSBRNA2T00070986001"/>
</dbReference>
<dbReference type="InterPro" id="IPR038156">
    <property type="entry name" value="PCS_N_sf"/>
</dbReference>
<protein>
    <recommendedName>
        <fullName evidence="1">glutathione gamma-glutamylcysteinyltransferase</fullName>
        <ecNumber evidence="1">2.3.2.15</ecNumber>
    </recommendedName>
</protein>
<evidence type="ECO:0000313" key="6">
    <source>
        <dbReference type="EMBL" id="CDY13129.1"/>
    </source>
</evidence>
<dbReference type="SUPFAM" id="SSF54001">
    <property type="entry name" value="Cysteine proteinases"/>
    <property type="match status" value="1"/>
</dbReference>
<evidence type="ECO:0000256" key="4">
    <source>
        <dbReference type="ARBA" id="ARBA00022723"/>
    </source>
</evidence>
<name>A0A078FJH5_BRANA</name>
<dbReference type="Gene3D" id="3.90.70.30">
    <property type="entry name" value="Phytochelatin synthase, N-terminal domain"/>
    <property type="match status" value="1"/>
</dbReference>
<dbReference type="STRING" id="3708.A0A078FJH5"/>
<dbReference type="GO" id="GO:0016756">
    <property type="term" value="F:glutathione gamma-glutamylcysteinyltransferase activity"/>
    <property type="evidence" value="ECO:0007669"/>
    <property type="project" value="UniProtKB-EC"/>
</dbReference>
<dbReference type="Pfam" id="PF05023">
    <property type="entry name" value="Phytochelatin"/>
    <property type="match status" value="1"/>
</dbReference>
<proteinExistence type="predicted"/>